<dbReference type="InterPro" id="IPR003128">
    <property type="entry name" value="Villin_headpiece"/>
</dbReference>
<dbReference type="Pfam" id="PF02209">
    <property type="entry name" value="VHP"/>
    <property type="match status" value="1"/>
</dbReference>
<dbReference type="PROSITE" id="PS51089">
    <property type="entry name" value="HP"/>
    <property type="match status" value="1"/>
</dbReference>
<dbReference type="SMART" id="SM00153">
    <property type="entry name" value="VHP"/>
    <property type="match status" value="1"/>
</dbReference>
<dbReference type="Gene3D" id="1.10.950.10">
    <property type="entry name" value="Villin headpiece domain"/>
    <property type="match status" value="1"/>
</dbReference>
<dbReference type="Proteomes" id="UP000472274">
    <property type="component" value="Unplaced"/>
</dbReference>
<evidence type="ECO:0000259" key="1">
    <source>
        <dbReference type="PROSITE" id="PS51089"/>
    </source>
</evidence>
<proteinExistence type="predicted"/>
<reference evidence="2" key="1">
    <citation type="submission" date="2025-08" db="UniProtKB">
        <authorList>
            <consortium name="Ensembl"/>
        </authorList>
    </citation>
    <scope>IDENTIFICATION</scope>
</reference>
<sequence length="85" mass="9318">VSLKGGRLSGVNFVVCIKYCPSTYSPGLEMGLTAVVTPTSSWPLCLPQEHLSSDDFTVVFGMPRNAFAALPLWKQQKLKKEKGLF</sequence>
<name>A0A674I416_9SAUR</name>
<dbReference type="AlphaFoldDB" id="A0A674I416"/>
<protein>
    <recommendedName>
        <fullName evidence="1">HP domain-containing protein</fullName>
    </recommendedName>
</protein>
<dbReference type="GO" id="GO:0003779">
    <property type="term" value="F:actin binding"/>
    <property type="evidence" value="ECO:0007669"/>
    <property type="project" value="InterPro"/>
</dbReference>
<organism evidence="2 3">
    <name type="scientific">Terrapene triunguis</name>
    <name type="common">Three-toed box turtle</name>
    <dbReference type="NCBI Taxonomy" id="2587831"/>
    <lineage>
        <taxon>Eukaryota</taxon>
        <taxon>Metazoa</taxon>
        <taxon>Chordata</taxon>
        <taxon>Craniata</taxon>
        <taxon>Vertebrata</taxon>
        <taxon>Euteleostomi</taxon>
        <taxon>Archelosauria</taxon>
        <taxon>Testudinata</taxon>
        <taxon>Testudines</taxon>
        <taxon>Cryptodira</taxon>
        <taxon>Durocryptodira</taxon>
        <taxon>Testudinoidea</taxon>
        <taxon>Emydidae</taxon>
        <taxon>Terrapene</taxon>
    </lineage>
</organism>
<dbReference type="SUPFAM" id="SSF47050">
    <property type="entry name" value="VHP, Villin headpiece domain"/>
    <property type="match status" value="1"/>
</dbReference>
<dbReference type="InParanoid" id="A0A674I416"/>
<dbReference type="InterPro" id="IPR036886">
    <property type="entry name" value="Villin_headpiece_dom_sf"/>
</dbReference>
<accession>A0A674I416</accession>
<evidence type="ECO:0000313" key="2">
    <source>
        <dbReference type="Ensembl" id="ENSTMTP00000003400.1"/>
    </source>
</evidence>
<dbReference type="GO" id="GO:0007010">
    <property type="term" value="P:cytoskeleton organization"/>
    <property type="evidence" value="ECO:0007669"/>
    <property type="project" value="InterPro"/>
</dbReference>
<dbReference type="Ensembl" id="ENSTMTT00000003527.1">
    <property type="protein sequence ID" value="ENSTMTP00000003400.1"/>
    <property type="gene ID" value="ENSTMTG00000002533.1"/>
</dbReference>
<reference evidence="2" key="2">
    <citation type="submission" date="2025-09" db="UniProtKB">
        <authorList>
            <consortium name="Ensembl"/>
        </authorList>
    </citation>
    <scope>IDENTIFICATION</scope>
</reference>
<feature type="domain" description="HP" evidence="1">
    <location>
        <begin position="19"/>
        <end position="85"/>
    </location>
</feature>
<evidence type="ECO:0000313" key="3">
    <source>
        <dbReference type="Proteomes" id="UP000472274"/>
    </source>
</evidence>
<keyword evidence="3" id="KW-1185">Reference proteome</keyword>